<reference evidence="3 4" key="1">
    <citation type="submission" date="2018-11" db="EMBL/GenBank/DDBJ databases">
        <title>Rhodococcus spongicola sp. nov. and Rhodococcus xishaensis sp. nov. from marine sponges.</title>
        <authorList>
            <person name="Li L."/>
            <person name="Lin H.W."/>
        </authorList>
    </citation>
    <scope>NUCLEOTIDE SEQUENCE [LARGE SCALE GENOMIC DNA]</scope>
    <source>
        <strain evidence="3 4">LHW51113</strain>
    </source>
</reference>
<keyword evidence="1 3" id="KW-0808">Transferase</keyword>
<protein>
    <submittedName>
        <fullName evidence="3">Class I SAM-dependent methyltransferase</fullName>
    </submittedName>
</protein>
<dbReference type="PANTHER" id="PTHR43861">
    <property type="entry name" value="TRANS-ACONITATE 2-METHYLTRANSFERASE-RELATED"/>
    <property type="match status" value="1"/>
</dbReference>
<evidence type="ECO:0000259" key="2">
    <source>
        <dbReference type="Pfam" id="PF13649"/>
    </source>
</evidence>
<keyword evidence="3" id="KW-0489">Methyltransferase</keyword>
<dbReference type="GO" id="GO:0032259">
    <property type="term" value="P:methylation"/>
    <property type="evidence" value="ECO:0007669"/>
    <property type="project" value="UniProtKB-KW"/>
</dbReference>
<evidence type="ECO:0000313" key="4">
    <source>
        <dbReference type="Proteomes" id="UP000283479"/>
    </source>
</evidence>
<dbReference type="SUPFAM" id="SSF53335">
    <property type="entry name" value="S-adenosyl-L-methionine-dependent methyltransferases"/>
    <property type="match status" value="1"/>
</dbReference>
<accession>A0A438AVR0</accession>
<comment type="caution">
    <text evidence="3">The sequence shown here is derived from an EMBL/GenBank/DDBJ whole genome shotgun (WGS) entry which is preliminary data.</text>
</comment>
<sequence>MTHDHALDATDLCTQEFWDARYDSTAAVWSGNPNPHLVEQVTDVAPGNALDVGCGEGADAIWLASRGWDVTGLDVSPVALARAAARALEAGSEIADRTSWKQADLRTWEPPANRFDLVSAHFIHVPASDRRVLHRRMAAAVRPGGRLLIVGHHPSDLQTSVGRFDFPDLLFTADQVAAELDPDDWEIVMCAEPAREALNPEGKPATIRDTVVHAIRRR</sequence>
<dbReference type="AlphaFoldDB" id="A0A438AVR0"/>
<dbReference type="Pfam" id="PF13649">
    <property type="entry name" value="Methyltransf_25"/>
    <property type="match status" value="1"/>
</dbReference>
<dbReference type="OrthoDB" id="9786503at2"/>
<dbReference type="CDD" id="cd02440">
    <property type="entry name" value="AdoMet_MTases"/>
    <property type="match status" value="1"/>
</dbReference>
<proteinExistence type="predicted"/>
<keyword evidence="4" id="KW-1185">Reference proteome</keyword>
<evidence type="ECO:0000256" key="1">
    <source>
        <dbReference type="ARBA" id="ARBA00022679"/>
    </source>
</evidence>
<feature type="domain" description="Methyltransferase" evidence="2">
    <location>
        <begin position="50"/>
        <end position="145"/>
    </location>
</feature>
<dbReference type="Gene3D" id="3.40.50.150">
    <property type="entry name" value="Vaccinia Virus protein VP39"/>
    <property type="match status" value="1"/>
</dbReference>
<dbReference type="GO" id="GO:0008168">
    <property type="term" value="F:methyltransferase activity"/>
    <property type="evidence" value="ECO:0007669"/>
    <property type="project" value="UniProtKB-KW"/>
</dbReference>
<gene>
    <name evidence="3" type="ORF">EGT50_08300</name>
</gene>
<organism evidence="3 4">
    <name type="scientific">Rhodococcus xishaensis</name>
    <dbReference type="NCBI Taxonomy" id="2487364"/>
    <lineage>
        <taxon>Bacteria</taxon>
        <taxon>Bacillati</taxon>
        <taxon>Actinomycetota</taxon>
        <taxon>Actinomycetes</taxon>
        <taxon>Mycobacteriales</taxon>
        <taxon>Nocardiaceae</taxon>
        <taxon>Rhodococcus</taxon>
    </lineage>
</organism>
<dbReference type="RefSeq" id="WP_127952786.1">
    <property type="nucleotide sequence ID" value="NZ_RKLO01000003.1"/>
</dbReference>
<dbReference type="PANTHER" id="PTHR43861:SF3">
    <property type="entry name" value="PUTATIVE (AFU_ORTHOLOGUE AFUA_2G14390)-RELATED"/>
    <property type="match status" value="1"/>
</dbReference>
<dbReference type="Proteomes" id="UP000283479">
    <property type="component" value="Unassembled WGS sequence"/>
</dbReference>
<name>A0A438AVR0_9NOCA</name>
<dbReference type="InterPro" id="IPR029063">
    <property type="entry name" value="SAM-dependent_MTases_sf"/>
</dbReference>
<dbReference type="InterPro" id="IPR041698">
    <property type="entry name" value="Methyltransf_25"/>
</dbReference>
<evidence type="ECO:0000313" key="3">
    <source>
        <dbReference type="EMBL" id="RVW02745.1"/>
    </source>
</evidence>
<dbReference type="EMBL" id="RKLO01000003">
    <property type="protein sequence ID" value="RVW02745.1"/>
    <property type="molecule type" value="Genomic_DNA"/>
</dbReference>